<dbReference type="PANTHER" id="PTHR47521:SF18">
    <property type="entry name" value="G PROTEIN-COUPLED RECEPTOR-RELATED"/>
    <property type="match status" value="1"/>
</dbReference>
<protein>
    <submittedName>
        <fullName evidence="1">Uncharacterized protein</fullName>
    </submittedName>
</protein>
<reference evidence="2" key="1">
    <citation type="journal article" date="2008" name="Nat. Genet.">
        <title>The Pristionchus pacificus genome provides a unique perspective on nematode lifestyle and parasitism.</title>
        <authorList>
            <person name="Dieterich C."/>
            <person name="Clifton S.W."/>
            <person name="Schuster L.N."/>
            <person name="Chinwalla A."/>
            <person name="Delehaunty K."/>
            <person name="Dinkelacker I."/>
            <person name="Fulton L."/>
            <person name="Fulton R."/>
            <person name="Godfrey J."/>
            <person name="Minx P."/>
            <person name="Mitreva M."/>
            <person name="Roeseler W."/>
            <person name="Tian H."/>
            <person name="Witte H."/>
            <person name="Yang S.P."/>
            <person name="Wilson R.K."/>
            <person name="Sommer R.J."/>
        </authorList>
    </citation>
    <scope>NUCLEOTIDE SEQUENCE [LARGE SCALE GENOMIC DNA]</scope>
    <source>
        <strain evidence="2">PS312</strain>
    </source>
</reference>
<dbReference type="Proteomes" id="UP000005239">
    <property type="component" value="Unassembled WGS sequence"/>
</dbReference>
<dbReference type="AlphaFoldDB" id="A0A2A6C1U6"/>
<evidence type="ECO:0000313" key="1">
    <source>
        <dbReference type="EnsemblMetazoa" id="PPA33232.1"/>
    </source>
</evidence>
<accession>A0A8R1ULK3</accession>
<accession>A0A2A6C1U6</accession>
<name>A0A2A6C1U6_PRIPA</name>
<dbReference type="InterPro" id="IPR052860">
    <property type="entry name" value="NRL-GPCR1"/>
</dbReference>
<dbReference type="PANTHER" id="PTHR47521">
    <property type="entry name" value="SERPENTINE RECEPTOR, CLASS E (EPSILON)-RELATED"/>
    <property type="match status" value="1"/>
</dbReference>
<proteinExistence type="predicted"/>
<organism evidence="1 2">
    <name type="scientific">Pristionchus pacificus</name>
    <name type="common">Parasitic nematode worm</name>
    <dbReference type="NCBI Taxonomy" id="54126"/>
    <lineage>
        <taxon>Eukaryota</taxon>
        <taxon>Metazoa</taxon>
        <taxon>Ecdysozoa</taxon>
        <taxon>Nematoda</taxon>
        <taxon>Chromadorea</taxon>
        <taxon>Rhabditida</taxon>
        <taxon>Rhabditina</taxon>
        <taxon>Diplogasteromorpha</taxon>
        <taxon>Diplogasteroidea</taxon>
        <taxon>Neodiplogasteridae</taxon>
        <taxon>Pristionchus</taxon>
    </lineage>
</organism>
<evidence type="ECO:0000313" key="2">
    <source>
        <dbReference type="Proteomes" id="UP000005239"/>
    </source>
</evidence>
<sequence length="155" mass="18475">MFIALERILSVWRPHIYHSSGLNYGFLLIATVISYSLGFWAGYVFYIRSLLTHGMIIYNVIDITTLTINAVGIRFCERRYKRLYAKTTLNARYQVHAFNCAFSSVYLMKKHKSLRRAVKKLLRRKRKRKEKVSYISYNKEEESVTHFNMLDMSWK</sequence>
<gene>
    <name evidence="1" type="primary">WBGene00206092</name>
</gene>
<reference evidence="1" key="2">
    <citation type="submission" date="2022-06" db="UniProtKB">
        <authorList>
            <consortium name="EnsemblMetazoa"/>
        </authorList>
    </citation>
    <scope>IDENTIFICATION</scope>
    <source>
        <strain evidence="1">PS312</strain>
    </source>
</reference>
<keyword evidence="2" id="KW-1185">Reference proteome</keyword>
<dbReference type="EnsemblMetazoa" id="PPA33232.1">
    <property type="protein sequence ID" value="PPA33232.1"/>
    <property type="gene ID" value="WBGene00206092"/>
</dbReference>